<keyword evidence="6" id="KW-1185">Reference proteome</keyword>
<sequence length="255" mass="29499">MQHISTILRIACYRAVFVQYLNQAIEPVLMIRLQLSELFYLYQARNYIILLLNEIVQIFDYILYIQYIFILGSSGLNEAVHTVSHIFSASTVSPPSNAQTLTTAPFTNSSFGSISFIPSKSISKCSPMQYCYRFLNWSKNCSISSLWEMSRWFSAMVTFSTSWKSPKISVRLWSQRQSGWPSCSNTKVVTYAINFSLQYAIKSKVSYGHVLDKNQIQHTFFLSCLEKYIVIYLIFNIYILNIFISLPRDGTNRLH</sequence>
<name>A0AA86VHF0_9EUKA</name>
<dbReference type="AlphaFoldDB" id="A0AA86VHF0"/>
<keyword evidence="1" id="KW-0472">Membrane</keyword>
<evidence type="ECO:0000313" key="5">
    <source>
        <dbReference type="EMBL" id="CAL6072847.1"/>
    </source>
</evidence>
<evidence type="ECO:0000256" key="1">
    <source>
        <dbReference type="SAM" id="Phobius"/>
    </source>
</evidence>
<feature type="transmembrane region" description="Helical" evidence="1">
    <location>
        <begin position="228"/>
        <end position="246"/>
    </location>
</feature>
<evidence type="ECO:0000313" key="3">
    <source>
        <dbReference type="EMBL" id="CAI9966763.1"/>
    </source>
</evidence>
<reference evidence="3" key="1">
    <citation type="submission" date="2023-06" db="EMBL/GenBank/DDBJ databases">
        <authorList>
            <person name="Kurt Z."/>
        </authorList>
    </citation>
    <scope>NUCLEOTIDE SEQUENCE</scope>
</reference>
<keyword evidence="1" id="KW-1133">Transmembrane helix</keyword>
<dbReference type="EMBL" id="CATOUU010000343">
    <property type="protein sequence ID" value="CAI9925619.1"/>
    <property type="molecule type" value="Genomic_DNA"/>
</dbReference>
<accession>A0AA86VHF0</accession>
<gene>
    <name evidence="2" type="ORF">HINF_LOCUS13264</name>
    <name evidence="4" type="ORF">HINF_LOCUS35794</name>
    <name evidence="3" type="ORF">HINF_LOCUS54408</name>
    <name evidence="5" type="ORF">HINF_LOCUS55821</name>
</gene>
<evidence type="ECO:0000313" key="6">
    <source>
        <dbReference type="Proteomes" id="UP001642409"/>
    </source>
</evidence>
<proteinExistence type="predicted"/>
<dbReference type="EMBL" id="CAXDID020000130">
    <property type="protein sequence ID" value="CAL6035155.1"/>
    <property type="molecule type" value="Genomic_DNA"/>
</dbReference>
<comment type="caution">
    <text evidence="3">The sequence shown here is derived from an EMBL/GenBank/DDBJ whole genome shotgun (WGS) entry which is preliminary data.</text>
</comment>
<keyword evidence="1" id="KW-0812">Transmembrane</keyword>
<evidence type="ECO:0000313" key="2">
    <source>
        <dbReference type="EMBL" id="CAI9925619.1"/>
    </source>
</evidence>
<reference evidence="4 6" key="2">
    <citation type="submission" date="2024-07" db="EMBL/GenBank/DDBJ databases">
        <authorList>
            <person name="Akdeniz Z."/>
        </authorList>
    </citation>
    <scope>NUCLEOTIDE SEQUENCE [LARGE SCALE GENOMIC DNA]</scope>
</reference>
<organism evidence="3">
    <name type="scientific">Hexamita inflata</name>
    <dbReference type="NCBI Taxonomy" id="28002"/>
    <lineage>
        <taxon>Eukaryota</taxon>
        <taxon>Metamonada</taxon>
        <taxon>Diplomonadida</taxon>
        <taxon>Hexamitidae</taxon>
        <taxon>Hexamitinae</taxon>
        <taxon>Hexamita</taxon>
    </lineage>
</organism>
<dbReference type="EMBL" id="CAXDID020000297">
    <property type="protein sequence ID" value="CAL6072847.1"/>
    <property type="molecule type" value="Genomic_DNA"/>
</dbReference>
<evidence type="ECO:0000313" key="4">
    <source>
        <dbReference type="EMBL" id="CAL6035155.1"/>
    </source>
</evidence>
<dbReference type="EMBL" id="CATOUU010001009">
    <property type="protein sequence ID" value="CAI9966763.1"/>
    <property type="molecule type" value="Genomic_DNA"/>
</dbReference>
<protein>
    <submittedName>
        <fullName evidence="4">Hypothetical_protein</fullName>
    </submittedName>
</protein>
<dbReference type="Proteomes" id="UP001642409">
    <property type="component" value="Unassembled WGS sequence"/>
</dbReference>